<evidence type="ECO:0000313" key="2">
    <source>
        <dbReference type="Proteomes" id="UP000249661"/>
    </source>
</evidence>
<reference evidence="1" key="1">
    <citation type="submission" date="2018-02" db="EMBL/GenBank/DDBJ databases">
        <title>The genomes of Aspergillus section Nigri reveals drivers in fungal speciation.</title>
        <authorList>
            <consortium name="DOE Joint Genome Institute"/>
            <person name="Vesth T.C."/>
            <person name="Nybo J."/>
            <person name="Theobald S."/>
            <person name="Brandl J."/>
            <person name="Frisvad J.C."/>
            <person name="Nielsen K.F."/>
            <person name="Lyhne E.K."/>
            <person name="Kogle M.E."/>
            <person name="Kuo A."/>
            <person name="Riley R."/>
            <person name="Clum A."/>
            <person name="Nolan M."/>
            <person name="Lipzen A."/>
            <person name="Salamov A."/>
            <person name="Henrissat B."/>
            <person name="Wiebenga A."/>
            <person name="De vries R.P."/>
            <person name="Grigoriev I.V."/>
            <person name="Mortensen U.H."/>
            <person name="Andersen M.R."/>
            <person name="Baker S.E."/>
        </authorList>
    </citation>
    <scope>NUCLEOTIDE SEQUENCE</scope>
    <source>
        <strain evidence="1">CBS 121060</strain>
    </source>
</reference>
<name>A0ACD1HEU5_9EURO</name>
<proteinExistence type="predicted"/>
<accession>A0ACD1HEU5</accession>
<dbReference type="EMBL" id="KZ824945">
    <property type="protein sequence ID" value="RAH72073.1"/>
    <property type="molecule type" value="Genomic_DNA"/>
</dbReference>
<gene>
    <name evidence="1" type="ORF">BO66DRAFT_37216</name>
</gene>
<protein>
    <submittedName>
        <fullName evidence="1">Uncharacterized protein</fullName>
    </submittedName>
</protein>
<dbReference type="Proteomes" id="UP000249661">
    <property type="component" value="Unassembled WGS sequence"/>
</dbReference>
<sequence length="94" mass="10215">MSLSVAGFFFSSFPPSHPLSSLLSFAGLCLPICSRRFWTLKEQGKVGPVNRTIVHSAQALQAHDSSTFRLPYSFASHPSTAIVASSLEADQSDW</sequence>
<keyword evidence="2" id="KW-1185">Reference proteome</keyword>
<organism evidence="1 2">
    <name type="scientific">Aspergillus aculeatinus CBS 121060</name>
    <dbReference type="NCBI Taxonomy" id="1448322"/>
    <lineage>
        <taxon>Eukaryota</taxon>
        <taxon>Fungi</taxon>
        <taxon>Dikarya</taxon>
        <taxon>Ascomycota</taxon>
        <taxon>Pezizomycotina</taxon>
        <taxon>Eurotiomycetes</taxon>
        <taxon>Eurotiomycetidae</taxon>
        <taxon>Eurotiales</taxon>
        <taxon>Aspergillaceae</taxon>
        <taxon>Aspergillus</taxon>
        <taxon>Aspergillus subgen. Circumdati</taxon>
    </lineage>
</organism>
<evidence type="ECO:0000313" key="1">
    <source>
        <dbReference type="EMBL" id="RAH72073.1"/>
    </source>
</evidence>